<evidence type="ECO:0000256" key="1">
    <source>
        <dbReference type="SAM" id="Phobius"/>
    </source>
</evidence>
<feature type="transmembrane region" description="Helical" evidence="1">
    <location>
        <begin position="91"/>
        <end position="108"/>
    </location>
</feature>
<feature type="transmembrane region" description="Helical" evidence="1">
    <location>
        <begin position="57"/>
        <end position="79"/>
    </location>
</feature>
<feature type="transmembrane region" description="Helical" evidence="1">
    <location>
        <begin position="272"/>
        <end position="293"/>
    </location>
</feature>
<feature type="transmembrane region" description="Helical" evidence="1">
    <location>
        <begin position="23"/>
        <end position="45"/>
    </location>
</feature>
<gene>
    <name evidence="2" type="ORF">BCR38DRAFT_408136</name>
</gene>
<reference evidence="2 3" key="1">
    <citation type="submission" date="2016-07" db="EMBL/GenBank/DDBJ databases">
        <title>Pervasive Adenine N6-methylation of Active Genes in Fungi.</title>
        <authorList>
            <consortium name="DOE Joint Genome Institute"/>
            <person name="Mondo S.J."/>
            <person name="Dannebaum R.O."/>
            <person name="Kuo R.C."/>
            <person name="Labutti K."/>
            <person name="Haridas S."/>
            <person name="Kuo A."/>
            <person name="Salamov A."/>
            <person name="Ahrendt S.R."/>
            <person name="Lipzen A."/>
            <person name="Sullivan W."/>
            <person name="Andreopoulos W.B."/>
            <person name="Clum A."/>
            <person name="Lindquist E."/>
            <person name="Daum C."/>
            <person name="Ramamoorthy G.K."/>
            <person name="Gryganskyi A."/>
            <person name="Culley D."/>
            <person name="Magnuson J.K."/>
            <person name="James T.Y."/>
            <person name="O'Malley M.A."/>
            <person name="Stajich J.E."/>
            <person name="Spatafora J.W."/>
            <person name="Visel A."/>
            <person name="Grigoriev I.V."/>
        </authorList>
    </citation>
    <scope>NUCLEOTIDE SEQUENCE [LARGE SCALE GENOMIC DNA]</scope>
    <source>
        <strain evidence="2 3">CBS 129021</strain>
    </source>
</reference>
<dbReference type="STRING" id="1141098.A0A1Y2E3N3"/>
<dbReference type="Proteomes" id="UP000193689">
    <property type="component" value="Unassembled WGS sequence"/>
</dbReference>
<dbReference type="InParanoid" id="A0A1Y2E3N3"/>
<dbReference type="OrthoDB" id="5313079at2759"/>
<proteinExistence type="predicted"/>
<dbReference type="EMBL" id="MCFJ01000005">
    <property type="protein sequence ID" value="ORY66168.1"/>
    <property type="molecule type" value="Genomic_DNA"/>
</dbReference>
<dbReference type="SUPFAM" id="SSF48097">
    <property type="entry name" value="Regulator of G-protein signaling, RGS"/>
    <property type="match status" value="1"/>
</dbReference>
<dbReference type="InterPro" id="IPR044926">
    <property type="entry name" value="RGS_subdomain_2"/>
</dbReference>
<keyword evidence="1" id="KW-1133">Transmembrane helix</keyword>
<keyword evidence="1" id="KW-0812">Transmembrane</keyword>
<dbReference type="RefSeq" id="XP_040717132.1">
    <property type="nucleotide sequence ID" value="XM_040858236.1"/>
</dbReference>
<keyword evidence="1" id="KW-0472">Membrane</keyword>
<dbReference type="GeneID" id="63774448"/>
<sequence>MAKSATVATTAPPQPQAQLDAVGIFWITWASVWTVFILSGMGFLFQNRRMPLLRMRGLPLSFAAVVLLHIYWISVQIGYIIGPFVPDGAEFWVMGLWLPFGIALFHAANSRFLDVSSAQKKFAVTNAREKATASSKKTILSRLRCMGHTKRMLVFVGTGMVLQLLLTVIMWLISRKYHPWFGVPGTEVNGSPLEIKLARGKGWEWWPSVFWQFVWAWIIAPVILWKSRKIHDTIGWRFQTIACCLSNLHATPMWLIALYVPEMAPVNAYWIPPQWLCLSIMLLEIFTIFIPCWQVLRHQTLRQETLEAIAAWEYRNNGNGDSSTAGSRSSKMAKSLISWNSMSIMEKGSRHSATSCCSESLLTMGALEHVLTNNPNTLRHFSAFKDFSGENIAFLTTVAEWKGSLVPKPTSDQLSEQFTGALRIYSDFISPRDAEFPINISSTELKNLVTMFERAARILYGDKPLVDPDMITPFEGFKWPMKADPLRLASQPSKNAIHGPATDELNVSTTELRAISKRVQYWGDIPEGFDGTVFDNAETSIKYLVLTNTWPKFVKERRQSMDSHNSEDTYGTQCPKLPVLGRLLKRPSWMCF</sequence>
<dbReference type="AlphaFoldDB" id="A0A1Y2E3N3"/>
<keyword evidence="3" id="KW-1185">Reference proteome</keyword>
<feature type="transmembrane region" description="Helical" evidence="1">
    <location>
        <begin position="152"/>
        <end position="173"/>
    </location>
</feature>
<comment type="caution">
    <text evidence="2">The sequence shown here is derived from an EMBL/GenBank/DDBJ whole genome shotgun (WGS) entry which is preliminary data.</text>
</comment>
<evidence type="ECO:0000313" key="3">
    <source>
        <dbReference type="Proteomes" id="UP000193689"/>
    </source>
</evidence>
<name>A0A1Y2E3N3_9PEZI</name>
<protein>
    <recommendedName>
        <fullName evidence="4">RGS domain-containing protein</fullName>
    </recommendedName>
</protein>
<organism evidence="2 3">
    <name type="scientific">Pseudomassariella vexata</name>
    <dbReference type="NCBI Taxonomy" id="1141098"/>
    <lineage>
        <taxon>Eukaryota</taxon>
        <taxon>Fungi</taxon>
        <taxon>Dikarya</taxon>
        <taxon>Ascomycota</taxon>
        <taxon>Pezizomycotina</taxon>
        <taxon>Sordariomycetes</taxon>
        <taxon>Xylariomycetidae</taxon>
        <taxon>Amphisphaeriales</taxon>
        <taxon>Pseudomassariaceae</taxon>
        <taxon>Pseudomassariella</taxon>
    </lineage>
</organism>
<evidence type="ECO:0000313" key="2">
    <source>
        <dbReference type="EMBL" id="ORY66168.1"/>
    </source>
</evidence>
<evidence type="ECO:0008006" key="4">
    <source>
        <dbReference type="Google" id="ProtNLM"/>
    </source>
</evidence>
<dbReference type="InterPro" id="IPR036305">
    <property type="entry name" value="RGS_sf"/>
</dbReference>
<feature type="transmembrane region" description="Helical" evidence="1">
    <location>
        <begin position="209"/>
        <end position="226"/>
    </location>
</feature>
<accession>A0A1Y2E3N3</accession>
<dbReference type="Gene3D" id="1.10.167.10">
    <property type="entry name" value="Regulator of G-protein Signalling 4, domain 2"/>
    <property type="match status" value="1"/>
</dbReference>
<feature type="transmembrane region" description="Helical" evidence="1">
    <location>
        <begin position="238"/>
        <end position="260"/>
    </location>
</feature>